<dbReference type="GO" id="GO:0016740">
    <property type="term" value="F:transferase activity"/>
    <property type="evidence" value="ECO:0007669"/>
    <property type="project" value="UniProtKB-KW"/>
</dbReference>
<reference evidence="1" key="1">
    <citation type="submission" date="2013-08" db="EMBL/GenBank/DDBJ databases">
        <authorList>
            <person name="Mendez C."/>
            <person name="Richter M."/>
            <person name="Ferrer M."/>
            <person name="Sanchez J."/>
        </authorList>
    </citation>
    <scope>NUCLEOTIDE SEQUENCE</scope>
</reference>
<proteinExistence type="predicted"/>
<sequence>DICNSKHKPITLSEEDEILLKRAFWNCSSIDLVGKANGLSKVDAFDAFAHLARNVVGCGWPYRYFVKLGDRVKVAREFDKYRTTALENVPYHLGPRLRMDRCVLGRSRGLIVSDYVAGAEALGDCARDGRGIPAISNLFNQTLLAWRRAAVPEGRPLQEFLGERLRERPIIPKHREPLIRAYGATKTLDELKSMIEHAN</sequence>
<accession>T0ZXH4</accession>
<gene>
    <name evidence="1" type="ORF">B1A_13730</name>
</gene>
<protein>
    <submittedName>
        <fullName evidence="1">Aminoglycoside phosphotransferase</fullName>
    </submittedName>
</protein>
<reference evidence="1" key="2">
    <citation type="journal article" date="2014" name="ISME J.">
        <title>Microbial stratification in low pH oxic and suboxic macroscopic growths along an acid mine drainage.</title>
        <authorList>
            <person name="Mendez-Garcia C."/>
            <person name="Mesa V."/>
            <person name="Sprenger R.R."/>
            <person name="Richter M."/>
            <person name="Diez M.S."/>
            <person name="Solano J."/>
            <person name="Bargiela R."/>
            <person name="Golyshina O.V."/>
            <person name="Manteca A."/>
            <person name="Ramos J.L."/>
            <person name="Gallego J.R."/>
            <person name="Llorente I."/>
            <person name="Martins Dos Santos V.A."/>
            <person name="Jensen O.N."/>
            <person name="Pelaez A.I."/>
            <person name="Sanchez J."/>
            <person name="Ferrer M."/>
        </authorList>
    </citation>
    <scope>NUCLEOTIDE SEQUENCE</scope>
</reference>
<feature type="non-terminal residue" evidence="1">
    <location>
        <position position="199"/>
    </location>
</feature>
<dbReference type="EMBL" id="AUZX01010065">
    <property type="protein sequence ID" value="EQD49327.1"/>
    <property type="molecule type" value="Genomic_DNA"/>
</dbReference>
<keyword evidence="1" id="KW-0808">Transferase</keyword>
<organism evidence="1">
    <name type="scientific">mine drainage metagenome</name>
    <dbReference type="NCBI Taxonomy" id="410659"/>
    <lineage>
        <taxon>unclassified sequences</taxon>
        <taxon>metagenomes</taxon>
        <taxon>ecological metagenomes</taxon>
    </lineage>
</organism>
<feature type="non-terminal residue" evidence="1">
    <location>
        <position position="1"/>
    </location>
</feature>
<comment type="caution">
    <text evidence="1">The sequence shown here is derived from an EMBL/GenBank/DDBJ whole genome shotgun (WGS) entry which is preliminary data.</text>
</comment>
<evidence type="ECO:0000313" key="1">
    <source>
        <dbReference type="EMBL" id="EQD49327.1"/>
    </source>
</evidence>
<dbReference type="AlphaFoldDB" id="T0ZXH4"/>
<name>T0ZXH4_9ZZZZ</name>